<protein>
    <submittedName>
        <fullName evidence="2">Aspartyl-phosphate phosphatase Spo0E family protein</fullName>
    </submittedName>
</protein>
<dbReference type="SUPFAM" id="SSF140500">
    <property type="entry name" value="BAS1536-like"/>
    <property type="match status" value="1"/>
</dbReference>
<evidence type="ECO:0000313" key="4">
    <source>
        <dbReference type="Proteomes" id="UP001527202"/>
    </source>
</evidence>
<evidence type="ECO:0000313" key="3">
    <source>
        <dbReference type="Proteomes" id="UP000288943"/>
    </source>
</evidence>
<reference evidence="1 4" key="2">
    <citation type="submission" date="2022-05" db="EMBL/GenBank/DDBJ databases">
        <title>Genome Sequencing of Bee-Associated Microbes.</title>
        <authorList>
            <person name="Dunlap C."/>
        </authorList>
    </citation>
    <scope>NUCLEOTIDE SEQUENCE [LARGE SCALE GENOMIC DNA]</scope>
    <source>
        <strain evidence="1 4">NRRL B-23120</strain>
    </source>
</reference>
<dbReference type="GO" id="GO:0043937">
    <property type="term" value="P:regulation of sporulation"/>
    <property type="evidence" value="ECO:0007669"/>
    <property type="project" value="InterPro"/>
</dbReference>
<proteinExistence type="predicted"/>
<evidence type="ECO:0000313" key="2">
    <source>
        <dbReference type="EMBL" id="QAV17642.1"/>
    </source>
</evidence>
<dbReference type="Pfam" id="PF09388">
    <property type="entry name" value="SpoOE-like"/>
    <property type="match status" value="1"/>
</dbReference>
<keyword evidence="4" id="KW-1185">Reference proteome</keyword>
<dbReference type="RefSeq" id="WP_042229076.1">
    <property type="nucleotide sequence ID" value="NZ_CP026520.1"/>
</dbReference>
<dbReference type="AlphaFoldDB" id="A0A410WTG9"/>
<sequence>MDDIHQHIEEIRREMMRLAGEYGFSDSRVLTKSQELDRVLNTYQREKCKLKEQRYPGVIHLSLSSVTGSAEFIN</sequence>
<dbReference type="KEGG" id="pchi:PC41400_08180"/>
<dbReference type="InterPro" id="IPR037208">
    <property type="entry name" value="Spo0E-like_sf"/>
</dbReference>
<dbReference type="InterPro" id="IPR018540">
    <property type="entry name" value="Spo0E-like"/>
</dbReference>
<dbReference type="GO" id="GO:0046983">
    <property type="term" value="F:protein dimerization activity"/>
    <property type="evidence" value="ECO:0007669"/>
    <property type="project" value="InterPro"/>
</dbReference>
<dbReference type="Proteomes" id="UP001527202">
    <property type="component" value="Unassembled WGS sequence"/>
</dbReference>
<accession>A0A410WTG9</accession>
<dbReference type="EMBL" id="JAMDMJ010000039">
    <property type="protein sequence ID" value="MCY9599116.1"/>
    <property type="molecule type" value="Genomic_DNA"/>
</dbReference>
<organism evidence="2 3">
    <name type="scientific">Paenibacillus chitinolyticus</name>
    <dbReference type="NCBI Taxonomy" id="79263"/>
    <lineage>
        <taxon>Bacteria</taxon>
        <taxon>Bacillati</taxon>
        <taxon>Bacillota</taxon>
        <taxon>Bacilli</taxon>
        <taxon>Bacillales</taxon>
        <taxon>Paenibacillaceae</taxon>
        <taxon>Paenibacillus</taxon>
    </lineage>
</organism>
<gene>
    <name evidence="1" type="ORF">M5X16_25485</name>
    <name evidence="2" type="ORF">PC41400_08180</name>
</gene>
<name>A0A410WTG9_9BACL</name>
<dbReference type="Gene3D" id="4.10.280.10">
    <property type="entry name" value="Helix-loop-helix DNA-binding domain"/>
    <property type="match status" value="1"/>
</dbReference>
<dbReference type="Proteomes" id="UP000288943">
    <property type="component" value="Chromosome"/>
</dbReference>
<dbReference type="OrthoDB" id="2632011at2"/>
<reference evidence="2 3" key="1">
    <citation type="submission" date="2018-01" db="EMBL/GenBank/DDBJ databases">
        <title>The whole genome sequencing and assembly of Paenibacillus chitinolyticus KCCM 41400 strain.</title>
        <authorList>
            <person name="Kim J.-Y."/>
            <person name="Park M.-K."/>
            <person name="Lee Y.-J."/>
            <person name="Yi H."/>
            <person name="Bahn Y.-S."/>
            <person name="Kim J.F."/>
            <person name="Lee D.-W."/>
        </authorList>
    </citation>
    <scope>NUCLEOTIDE SEQUENCE [LARGE SCALE GENOMIC DNA]</scope>
    <source>
        <strain evidence="2 3">KCCM 41400</strain>
    </source>
</reference>
<dbReference type="InterPro" id="IPR036638">
    <property type="entry name" value="HLH_DNA-bd_sf"/>
</dbReference>
<evidence type="ECO:0000313" key="1">
    <source>
        <dbReference type="EMBL" id="MCY9599116.1"/>
    </source>
</evidence>
<dbReference type="EMBL" id="CP026520">
    <property type="protein sequence ID" value="QAV17642.1"/>
    <property type="molecule type" value="Genomic_DNA"/>
</dbReference>
<dbReference type="GeneID" id="95374788"/>